<gene>
    <name evidence="2" type="primary">ORF216205</name>
</gene>
<feature type="compositionally biased region" description="Polar residues" evidence="1">
    <location>
        <begin position="141"/>
        <end position="151"/>
    </location>
</feature>
<feature type="compositionally biased region" description="Polar residues" evidence="1">
    <location>
        <begin position="1"/>
        <end position="14"/>
    </location>
</feature>
<evidence type="ECO:0000256" key="1">
    <source>
        <dbReference type="SAM" id="MobiDB-lite"/>
    </source>
</evidence>
<protein>
    <submittedName>
        <fullName evidence="2">Uncharacterized protein</fullName>
    </submittedName>
</protein>
<feature type="non-terminal residue" evidence="2">
    <location>
        <position position="1"/>
    </location>
</feature>
<feature type="region of interest" description="Disordered" evidence="1">
    <location>
        <begin position="1"/>
        <end position="30"/>
    </location>
</feature>
<feature type="compositionally biased region" description="Basic and acidic residues" evidence="1">
    <location>
        <begin position="20"/>
        <end position="30"/>
    </location>
</feature>
<dbReference type="EMBL" id="HACG01050700">
    <property type="protein sequence ID" value="CEK97565.1"/>
    <property type="molecule type" value="Transcribed_RNA"/>
</dbReference>
<sequence>SRANTPESFQNRPHSSVKKKLYDVDSRNNTDYKSQCSRTIDLKENVQARIDHSLKSTINSNLPVPGDINIKVSNGEFYKHMPSSEYYPPTVQTKTNNNLARTVNNHYSSGPSSVYNTETYFQPQLTSGPTVHIPPQKQAALPQNSISQNHP</sequence>
<evidence type="ECO:0000313" key="2">
    <source>
        <dbReference type="EMBL" id="CEK97565.1"/>
    </source>
</evidence>
<accession>A0A0B7BZH1</accession>
<feature type="non-terminal residue" evidence="2">
    <location>
        <position position="151"/>
    </location>
</feature>
<name>A0A0B7BZH1_9EUPU</name>
<dbReference type="AlphaFoldDB" id="A0A0B7BZH1"/>
<feature type="region of interest" description="Disordered" evidence="1">
    <location>
        <begin position="126"/>
        <end position="151"/>
    </location>
</feature>
<reference evidence="2" key="1">
    <citation type="submission" date="2014-12" db="EMBL/GenBank/DDBJ databases">
        <title>Insight into the proteome of Arion vulgaris.</title>
        <authorList>
            <person name="Aradska J."/>
            <person name="Bulat T."/>
            <person name="Smidak R."/>
            <person name="Sarate P."/>
            <person name="Gangsoo J."/>
            <person name="Sialana F."/>
            <person name="Bilban M."/>
            <person name="Lubec G."/>
        </authorList>
    </citation>
    <scope>NUCLEOTIDE SEQUENCE</scope>
    <source>
        <tissue evidence="2">Skin</tissue>
    </source>
</reference>
<proteinExistence type="predicted"/>
<organism evidence="2">
    <name type="scientific">Arion vulgaris</name>
    <dbReference type="NCBI Taxonomy" id="1028688"/>
    <lineage>
        <taxon>Eukaryota</taxon>
        <taxon>Metazoa</taxon>
        <taxon>Spiralia</taxon>
        <taxon>Lophotrochozoa</taxon>
        <taxon>Mollusca</taxon>
        <taxon>Gastropoda</taxon>
        <taxon>Heterobranchia</taxon>
        <taxon>Euthyneura</taxon>
        <taxon>Panpulmonata</taxon>
        <taxon>Eupulmonata</taxon>
        <taxon>Stylommatophora</taxon>
        <taxon>Helicina</taxon>
        <taxon>Arionoidea</taxon>
        <taxon>Arionidae</taxon>
        <taxon>Arion</taxon>
    </lineage>
</organism>